<comment type="similarity">
    <text evidence="3">Belongs to the transpeptidase family.</text>
</comment>
<keyword evidence="7" id="KW-0812">Transmembrane</keyword>
<dbReference type="InterPro" id="IPR017790">
    <property type="entry name" value="Penicillin-binding_protein_2"/>
</dbReference>
<dbReference type="GO" id="GO:0071972">
    <property type="term" value="F:peptidoglycan L,D-transpeptidase activity"/>
    <property type="evidence" value="ECO:0007669"/>
    <property type="project" value="TreeGrafter"/>
</dbReference>
<dbReference type="GO" id="GO:0008360">
    <property type="term" value="P:regulation of cell shape"/>
    <property type="evidence" value="ECO:0007669"/>
    <property type="project" value="UniProtKB-KW"/>
</dbReference>
<evidence type="ECO:0000256" key="4">
    <source>
        <dbReference type="ARBA" id="ARBA00022475"/>
    </source>
</evidence>
<evidence type="ECO:0000256" key="3">
    <source>
        <dbReference type="ARBA" id="ARBA00007171"/>
    </source>
</evidence>
<evidence type="ECO:0000259" key="15">
    <source>
        <dbReference type="Pfam" id="PF03717"/>
    </source>
</evidence>
<dbReference type="STRING" id="525909.Afer_0769"/>
<dbReference type="NCBIfam" id="TIGR03423">
    <property type="entry name" value="pbp2_mrdA"/>
    <property type="match status" value="1"/>
</dbReference>
<dbReference type="KEGG" id="afo:Afer_0769"/>
<dbReference type="InterPro" id="IPR001460">
    <property type="entry name" value="PCN-bd_Tpept"/>
</dbReference>
<evidence type="ECO:0000256" key="10">
    <source>
        <dbReference type="ARBA" id="ARBA00022984"/>
    </source>
</evidence>
<evidence type="ECO:0000256" key="13">
    <source>
        <dbReference type="ARBA" id="ARBA00023316"/>
    </source>
</evidence>
<dbReference type="HOGENOM" id="CLU_009289_1_2_11"/>
<evidence type="ECO:0000313" key="16">
    <source>
        <dbReference type="EMBL" id="ACU53717.1"/>
    </source>
</evidence>
<keyword evidence="5" id="KW-0997">Cell inner membrane</keyword>
<keyword evidence="10" id="KW-0573">Peptidoglycan synthesis</keyword>
<protein>
    <submittedName>
        <fullName evidence="16">Penicillin-binding protein 2</fullName>
        <ecNumber evidence="16">2.4.1.129</ecNumber>
    </submittedName>
</protein>
<dbReference type="GO" id="GO:0006508">
    <property type="term" value="P:proteolysis"/>
    <property type="evidence" value="ECO:0007669"/>
    <property type="project" value="UniProtKB-KW"/>
</dbReference>
<dbReference type="GO" id="GO:0016757">
    <property type="term" value="F:glycosyltransferase activity"/>
    <property type="evidence" value="ECO:0007669"/>
    <property type="project" value="UniProtKB-KW"/>
</dbReference>
<evidence type="ECO:0000256" key="2">
    <source>
        <dbReference type="ARBA" id="ARBA00004236"/>
    </source>
</evidence>
<dbReference type="Pfam" id="PF00905">
    <property type="entry name" value="Transpeptidase"/>
    <property type="match status" value="1"/>
</dbReference>
<dbReference type="InterPro" id="IPR012338">
    <property type="entry name" value="Beta-lactam/transpept-like"/>
</dbReference>
<keyword evidence="8" id="KW-0378">Hydrolase</keyword>
<dbReference type="Gene3D" id="3.90.1310.10">
    <property type="entry name" value="Penicillin-binding protein 2a (Domain 2)"/>
    <property type="match status" value="1"/>
</dbReference>
<keyword evidence="16" id="KW-0808">Transferase</keyword>
<proteinExistence type="inferred from homology"/>
<evidence type="ECO:0000256" key="1">
    <source>
        <dbReference type="ARBA" id="ARBA00004167"/>
    </source>
</evidence>
<keyword evidence="16" id="KW-0328">Glycosyltransferase</keyword>
<dbReference type="GO" id="GO:0071555">
    <property type="term" value="P:cell wall organization"/>
    <property type="evidence" value="ECO:0007669"/>
    <property type="project" value="UniProtKB-KW"/>
</dbReference>
<dbReference type="PANTHER" id="PTHR30627">
    <property type="entry name" value="PEPTIDOGLYCAN D,D-TRANSPEPTIDASE"/>
    <property type="match status" value="1"/>
</dbReference>
<evidence type="ECO:0000256" key="5">
    <source>
        <dbReference type="ARBA" id="ARBA00022519"/>
    </source>
</evidence>
<dbReference type="eggNOG" id="COG0768">
    <property type="taxonomic scope" value="Bacteria"/>
</dbReference>
<dbReference type="AlphaFoldDB" id="C7LYA9"/>
<evidence type="ECO:0000256" key="11">
    <source>
        <dbReference type="ARBA" id="ARBA00022989"/>
    </source>
</evidence>
<evidence type="ECO:0000313" key="17">
    <source>
        <dbReference type="Proteomes" id="UP000000771"/>
    </source>
</evidence>
<feature type="domain" description="Penicillin-binding protein dimerisation" evidence="15">
    <location>
        <begin position="42"/>
        <end position="210"/>
    </location>
</feature>
<keyword evidence="6" id="KW-0645">Protease</keyword>
<evidence type="ECO:0000259" key="14">
    <source>
        <dbReference type="Pfam" id="PF00905"/>
    </source>
</evidence>
<dbReference type="Proteomes" id="UP000000771">
    <property type="component" value="Chromosome"/>
</dbReference>
<name>C7LYA9_ACIFD</name>
<comment type="subcellular location">
    <subcellularLocation>
        <location evidence="2">Cell membrane</location>
    </subcellularLocation>
    <subcellularLocation>
        <location evidence="1">Membrane</location>
        <topology evidence="1">Single-pass membrane protein</topology>
    </subcellularLocation>
</comment>
<dbReference type="EMBL" id="CP001631">
    <property type="protein sequence ID" value="ACU53717.1"/>
    <property type="molecule type" value="Genomic_DNA"/>
</dbReference>
<keyword evidence="9" id="KW-0133">Cell shape</keyword>
<evidence type="ECO:0000256" key="6">
    <source>
        <dbReference type="ARBA" id="ARBA00022670"/>
    </source>
</evidence>
<keyword evidence="13" id="KW-0961">Cell wall biogenesis/degradation</keyword>
<dbReference type="SUPFAM" id="SSF56519">
    <property type="entry name" value="Penicillin binding protein dimerisation domain"/>
    <property type="match status" value="1"/>
</dbReference>
<evidence type="ECO:0000256" key="9">
    <source>
        <dbReference type="ARBA" id="ARBA00022960"/>
    </source>
</evidence>
<dbReference type="InterPro" id="IPR050515">
    <property type="entry name" value="Beta-lactam/transpept"/>
</dbReference>
<keyword evidence="17" id="KW-1185">Reference proteome</keyword>
<reference evidence="16 17" key="1">
    <citation type="journal article" date="2009" name="Stand. Genomic Sci.">
        <title>Complete genome sequence of Acidimicrobium ferrooxidans type strain (ICP).</title>
        <authorList>
            <person name="Clum A."/>
            <person name="Nolan M."/>
            <person name="Lang E."/>
            <person name="Glavina Del Rio T."/>
            <person name="Tice H."/>
            <person name="Copeland A."/>
            <person name="Cheng J.F."/>
            <person name="Lucas S."/>
            <person name="Chen F."/>
            <person name="Bruce D."/>
            <person name="Goodwin L."/>
            <person name="Pitluck S."/>
            <person name="Ivanova N."/>
            <person name="Mavrommatis K."/>
            <person name="Mikhailova N."/>
            <person name="Pati A."/>
            <person name="Chen A."/>
            <person name="Palaniappan K."/>
            <person name="Goker M."/>
            <person name="Spring S."/>
            <person name="Land M."/>
            <person name="Hauser L."/>
            <person name="Chang Y.J."/>
            <person name="Jeffries C.C."/>
            <person name="Chain P."/>
            <person name="Bristow J."/>
            <person name="Eisen J.A."/>
            <person name="Markowitz V."/>
            <person name="Hugenholtz P."/>
            <person name="Kyrpides N.C."/>
            <person name="Klenk H.P."/>
            <person name="Lapidus A."/>
        </authorList>
    </citation>
    <scope>NUCLEOTIDE SEQUENCE [LARGE SCALE GENOMIC DNA]</scope>
    <source>
        <strain evidence="17">DSM 10331 / JCM 15462 / NBRC 103882 / ICP</strain>
    </source>
</reference>
<feature type="domain" description="Penicillin-binding protein transpeptidase" evidence="14">
    <location>
        <begin position="263"/>
        <end position="609"/>
    </location>
</feature>
<dbReference type="PANTHER" id="PTHR30627:SF2">
    <property type="entry name" value="PEPTIDOGLYCAN D,D-TRANSPEPTIDASE MRDA"/>
    <property type="match status" value="1"/>
</dbReference>
<dbReference type="Pfam" id="PF03717">
    <property type="entry name" value="PBP_dimer"/>
    <property type="match status" value="1"/>
</dbReference>
<dbReference type="GO" id="GO:0009002">
    <property type="term" value="F:serine-type D-Ala-D-Ala carboxypeptidase activity"/>
    <property type="evidence" value="ECO:0007669"/>
    <property type="project" value="InterPro"/>
</dbReference>
<keyword evidence="4" id="KW-1003">Cell membrane</keyword>
<organism evidence="16 17">
    <name type="scientific">Acidimicrobium ferrooxidans (strain DSM 10331 / JCM 15462 / NBRC 103882 / ICP)</name>
    <dbReference type="NCBI Taxonomy" id="525909"/>
    <lineage>
        <taxon>Bacteria</taxon>
        <taxon>Bacillati</taxon>
        <taxon>Actinomycetota</taxon>
        <taxon>Acidimicrobiia</taxon>
        <taxon>Acidimicrobiales</taxon>
        <taxon>Acidimicrobiaceae</taxon>
        <taxon>Acidimicrobium</taxon>
    </lineage>
</organism>
<accession>C7LYA9</accession>
<sequence length="644" mass="68263">MLGLATLALFGGLLARLYSLQVLEAPTYQQAAVENSVRTVSVPAPRGLILDRNGTVLVGNQVVDVVGLSAYEAYLHPAVVGRLAKVLGLSAAQVKADLANSQYSTYEPTPIATGVSQATAVSIEEHAAEFPGVVVELETQRTYPQGDTAAHILGYVGPISPSQLAKLAKYGYAAGDQVGRAGVEETFNQYLHGRAGSEQLLVNAFGQVVGVRKRVAPTPGGNLVLSISLPLERYVEQVLATQVRKLSNSYNSYFGRYTGNLGGAAVVEDPNNGQILAMASYPTYNPEWWVGGISTQHYAELTSASANDPLLNRAISAAFTPGSTFKLATASAALQDGLITPSTVIDDTGQFQIPNCTGSFCSLHNSGGEALGPITITTALAASDDVFFYTLGYRFYTQAAQFGQTPIQNMAAAYGWGKPTGIALPGEVSGMVDSPQLRKYLHEHYPQAYPYDTWYVADQLEMAFGQGLTEITPIQLANAYSTFLNGGTRYVPQIALAVTNDQGRVIQRFAPKVAGHVTLSPTVRQTLIQGYEEEVSNPLGTGYYVWQGWPDASYTIAGKTGTASVSGQVPNSWYVGMGPMQNPQYVVVVAIPNGGFGDLGAGPVAREIFTYLRAHPVGAPNYQVSHLAAGSITPVGQLGRTSAG</sequence>
<keyword evidence="11" id="KW-1133">Transmembrane helix</keyword>
<evidence type="ECO:0000256" key="7">
    <source>
        <dbReference type="ARBA" id="ARBA00022692"/>
    </source>
</evidence>
<dbReference type="GO" id="GO:0008658">
    <property type="term" value="F:penicillin binding"/>
    <property type="evidence" value="ECO:0007669"/>
    <property type="project" value="InterPro"/>
</dbReference>
<evidence type="ECO:0000256" key="12">
    <source>
        <dbReference type="ARBA" id="ARBA00023136"/>
    </source>
</evidence>
<dbReference type="GO" id="GO:0005886">
    <property type="term" value="C:plasma membrane"/>
    <property type="evidence" value="ECO:0007669"/>
    <property type="project" value="UniProtKB-SubCell"/>
</dbReference>
<dbReference type="Gene3D" id="3.40.710.10">
    <property type="entry name" value="DD-peptidase/beta-lactamase superfamily"/>
    <property type="match status" value="1"/>
</dbReference>
<dbReference type="InterPro" id="IPR036138">
    <property type="entry name" value="PBP_dimer_sf"/>
</dbReference>
<evidence type="ECO:0000256" key="8">
    <source>
        <dbReference type="ARBA" id="ARBA00022801"/>
    </source>
</evidence>
<dbReference type="EC" id="2.4.1.129" evidence="16"/>
<dbReference type="InterPro" id="IPR005311">
    <property type="entry name" value="PBP_dimer"/>
</dbReference>
<dbReference type="GO" id="GO:0009252">
    <property type="term" value="P:peptidoglycan biosynthetic process"/>
    <property type="evidence" value="ECO:0007669"/>
    <property type="project" value="UniProtKB-KW"/>
</dbReference>
<gene>
    <name evidence="16" type="ordered locus">Afer_0769</name>
</gene>
<keyword evidence="12" id="KW-0472">Membrane</keyword>
<dbReference type="SUPFAM" id="SSF56601">
    <property type="entry name" value="beta-lactamase/transpeptidase-like"/>
    <property type="match status" value="1"/>
</dbReference>